<dbReference type="PROSITE" id="PS50921">
    <property type="entry name" value="ANTAR"/>
    <property type="match status" value="1"/>
</dbReference>
<dbReference type="Pfam" id="PF03861">
    <property type="entry name" value="ANTAR"/>
    <property type="match status" value="1"/>
</dbReference>
<dbReference type="Pfam" id="PF07228">
    <property type="entry name" value="SpoIIE"/>
    <property type="match status" value="1"/>
</dbReference>
<evidence type="ECO:0000313" key="5">
    <source>
        <dbReference type="EMBL" id="KUH40267.1"/>
    </source>
</evidence>
<dbReference type="InterPro" id="IPR036457">
    <property type="entry name" value="PPM-type-like_dom_sf"/>
</dbReference>
<feature type="coiled-coil region" evidence="2">
    <location>
        <begin position="15"/>
        <end position="42"/>
    </location>
</feature>
<dbReference type="SMART" id="SM01012">
    <property type="entry name" value="ANTAR"/>
    <property type="match status" value="1"/>
</dbReference>
<dbReference type="RefSeq" id="WP_058940506.1">
    <property type="nucleotide sequence ID" value="NZ_LNSV01000004.1"/>
</dbReference>
<dbReference type="AlphaFoldDB" id="A0A117IXW1"/>
<gene>
    <name evidence="5" type="ORF">ATE80_02935</name>
</gene>
<dbReference type="GO" id="GO:0016791">
    <property type="term" value="F:phosphatase activity"/>
    <property type="evidence" value="ECO:0007669"/>
    <property type="project" value="TreeGrafter"/>
</dbReference>
<sequence length="651" mass="69525">MEDPRVPTDDDASDVEALARKVARLRARVEELEDTLATAAVHERAKGVLMGRDGLSARAAGAELARRAGERGRTVTDECWSVLGGGARRGSSPAPPLGTLPRGRGIAAGPADTAGPTDTARGRVTGSETGPAEATDAGATAPDAGVVQAVLDTLPMPAVLLTPLWSPDGDVADYRIDAAAPESVDSVGRRGRELLGRRVLETYPTVADTDLWHGYRDALLRGTPYESGSSGYEEVAAGLPGESSYTVRAVRLGGRLVVSWACHDPLVREARRLYQMEHLGDLGWAEWNLLTGAATWSEQAYRILGRDPADGPVAWEELALHVVPEDVPQVTEAARCLREEARPLDRTFRIATGSGVRHVRFVAEAVTDPAGTAIEVHALYQDLTAQRRAEQALLESERAFLVQQGLLQAERALAKSLQEALLPRQERTLTVAGLRTEVFYLPSEEGLSVGGDWYSAIGLPDGSGLFVVGDVAGHGIGAVATMAQLRFAAKGMIVTGSPLPDALVRLNALLMHAAEGRHTTATMILARYQPWDRTMTWVQAGHLPPLLVRDGTARFLEPPAGIILGATAECSYEEQRFTLRPGDHLLLYTDGLVERPAEDIVEGLARLAAVAAGAVNDEEGAEHLTLRLTADLSPTRRDDVCLLHLSPPGTG</sequence>
<dbReference type="Gene3D" id="1.10.10.10">
    <property type="entry name" value="Winged helix-like DNA-binding domain superfamily/Winged helix DNA-binding domain"/>
    <property type="match status" value="1"/>
</dbReference>
<keyword evidence="2" id="KW-0175">Coiled coil</keyword>
<dbReference type="InterPro" id="IPR035965">
    <property type="entry name" value="PAS-like_dom_sf"/>
</dbReference>
<dbReference type="STRING" id="936756.ATE80_02935"/>
<evidence type="ECO:0000256" key="3">
    <source>
        <dbReference type="SAM" id="MobiDB-lite"/>
    </source>
</evidence>
<dbReference type="PANTHER" id="PTHR43156:SF2">
    <property type="entry name" value="STAGE II SPORULATION PROTEIN E"/>
    <property type="match status" value="1"/>
</dbReference>
<organism evidence="5 6">
    <name type="scientific">Streptomyces kanasensis</name>
    <dbReference type="NCBI Taxonomy" id="936756"/>
    <lineage>
        <taxon>Bacteria</taxon>
        <taxon>Bacillati</taxon>
        <taxon>Actinomycetota</taxon>
        <taxon>Actinomycetes</taxon>
        <taxon>Kitasatosporales</taxon>
        <taxon>Streptomycetaceae</taxon>
        <taxon>Streptomyces</taxon>
    </lineage>
</organism>
<protein>
    <recommendedName>
        <fullName evidence="4">ANTAR domain-containing protein</fullName>
    </recommendedName>
</protein>
<keyword evidence="1" id="KW-0378">Hydrolase</keyword>
<dbReference type="SUPFAM" id="SSF52172">
    <property type="entry name" value="CheY-like"/>
    <property type="match status" value="1"/>
</dbReference>
<comment type="caution">
    <text evidence="5">The sequence shown here is derived from an EMBL/GenBank/DDBJ whole genome shotgun (WGS) entry which is preliminary data.</text>
</comment>
<dbReference type="Gene3D" id="3.60.40.10">
    <property type="entry name" value="PPM-type phosphatase domain"/>
    <property type="match status" value="1"/>
</dbReference>
<dbReference type="Gene3D" id="3.30.450.20">
    <property type="entry name" value="PAS domain"/>
    <property type="match status" value="1"/>
</dbReference>
<dbReference type="Proteomes" id="UP000054011">
    <property type="component" value="Unassembled WGS sequence"/>
</dbReference>
<dbReference type="SUPFAM" id="SSF81606">
    <property type="entry name" value="PP2C-like"/>
    <property type="match status" value="1"/>
</dbReference>
<evidence type="ECO:0000313" key="6">
    <source>
        <dbReference type="Proteomes" id="UP000054011"/>
    </source>
</evidence>
<dbReference type="GO" id="GO:0003723">
    <property type="term" value="F:RNA binding"/>
    <property type="evidence" value="ECO:0007669"/>
    <property type="project" value="InterPro"/>
</dbReference>
<evidence type="ECO:0000256" key="1">
    <source>
        <dbReference type="ARBA" id="ARBA00022801"/>
    </source>
</evidence>
<reference evidence="5 6" key="1">
    <citation type="submission" date="2015-11" db="EMBL/GenBank/DDBJ databases">
        <title>Genome-wide analysis reveals the secondary metabolome in Streptomyces kanasensis ZX01.</title>
        <authorList>
            <person name="Zhang G."/>
            <person name="Han L."/>
            <person name="Feng J."/>
            <person name="Zhang X."/>
        </authorList>
    </citation>
    <scope>NUCLEOTIDE SEQUENCE [LARGE SCALE GENOMIC DNA]</scope>
    <source>
        <strain evidence="5 6">ZX01</strain>
    </source>
</reference>
<dbReference type="InterPro" id="IPR052016">
    <property type="entry name" value="Bact_Sigma-Reg"/>
</dbReference>
<feature type="compositionally biased region" description="Low complexity" evidence="3">
    <location>
        <begin position="128"/>
        <end position="140"/>
    </location>
</feature>
<evidence type="ECO:0000256" key="2">
    <source>
        <dbReference type="SAM" id="Coils"/>
    </source>
</evidence>
<dbReference type="InterPro" id="IPR005561">
    <property type="entry name" value="ANTAR"/>
</dbReference>
<accession>A0A117IXW1</accession>
<keyword evidence="6" id="KW-1185">Reference proteome</keyword>
<dbReference type="InterPro" id="IPR001932">
    <property type="entry name" value="PPM-type_phosphatase-like_dom"/>
</dbReference>
<dbReference type="PANTHER" id="PTHR43156">
    <property type="entry name" value="STAGE II SPORULATION PROTEIN E-RELATED"/>
    <property type="match status" value="1"/>
</dbReference>
<evidence type="ECO:0000259" key="4">
    <source>
        <dbReference type="PROSITE" id="PS50921"/>
    </source>
</evidence>
<dbReference type="EMBL" id="LNSV01000004">
    <property type="protein sequence ID" value="KUH40267.1"/>
    <property type="molecule type" value="Genomic_DNA"/>
</dbReference>
<dbReference type="InterPro" id="IPR011006">
    <property type="entry name" value="CheY-like_superfamily"/>
</dbReference>
<dbReference type="InterPro" id="IPR036388">
    <property type="entry name" value="WH-like_DNA-bd_sf"/>
</dbReference>
<dbReference type="SMART" id="SM00331">
    <property type="entry name" value="PP2C_SIG"/>
    <property type="match status" value="1"/>
</dbReference>
<name>A0A117IXW1_9ACTN</name>
<feature type="region of interest" description="Disordered" evidence="3">
    <location>
        <begin position="84"/>
        <end position="140"/>
    </location>
</feature>
<dbReference type="SUPFAM" id="SSF55785">
    <property type="entry name" value="PYP-like sensor domain (PAS domain)"/>
    <property type="match status" value="1"/>
</dbReference>
<proteinExistence type="predicted"/>
<feature type="domain" description="ANTAR" evidence="4">
    <location>
        <begin position="22"/>
        <end position="83"/>
    </location>
</feature>